<proteinExistence type="inferred from homology"/>
<name>A0A135SUN1_9PEZI</name>
<protein>
    <submittedName>
        <fullName evidence="2">Aflatoxin biosynthesis ketoreductase nor-1</fullName>
    </submittedName>
</protein>
<evidence type="ECO:0000313" key="3">
    <source>
        <dbReference type="Proteomes" id="UP000070328"/>
    </source>
</evidence>
<dbReference type="GO" id="GO:0016491">
    <property type="term" value="F:oxidoreductase activity"/>
    <property type="evidence" value="ECO:0007669"/>
    <property type="project" value="TreeGrafter"/>
</dbReference>
<dbReference type="InterPro" id="IPR036291">
    <property type="entry name" value="NAD(P)-bd_dom_sf"/>
</dbReference>
<dbReference type="AlphaFoldDB" id="A0A135SUN1"/>
<dbReference type="InterPro" id="IPR051468">
    <property type="entry name" value="Fungal_SecMetab_SDRs"/>
</dbReference>
<dbReference type="InterPro" id="IPR002347">
    <property type="entry name" value="SDR_fam"/>
</dbReference>
<dbReference type="PRINTS" id="PR00081">
    <property type="entry name" value="GDHRDH"/>
</dbReference>
<dbReference type="GO" id="GO:0005737">
    <property type="term" value="C:cytoplasm"/>
    <property type="evidence" value="ECO:0007669"/>
    <property type="project" value="TreeGrafter"/>
</dbReference>
<dbReference type="Gene3D" id="3.40.50.720">
    <property type="entry name" value="NAD(P)-binding Rossmann-like Domain"/>
    <property type="match status" value="1"/>
</dbReference>
<evidence type="ECO:0000313" key="2">
    <source>
        <dbReference type="EMBL" id="KXH39576.1"/>
    </source>
</evidence>
<dbReference type="Proteomes" id="UP000070328">
    <property type="component" value="Unassembled WGS sequence"/>
</dbReference>
<dbReference type="PANTHER" id="PTHR43544">
    <property type="entry name" value="SHORT-CHAIN DEHYDROGENASE/REDUCTASE"/>
    <property type="match status" value="1"/>
</dbReference>
<evidence type="ECO:0000256" key="1">
    <source>
        <dbReference type="ARBA" id="ARBA00006484"/>
    </source>
</evidence>
<dbReference type="Pfam" id="PF00106">
    <property type="entry name" value="adh_short"/>
    <property type="match status" value="1"/>
</dbReference>
<dbReference type="SUPFAM" id="SSF51735">
    <property type="entry name" value="NAD(P)-binding Rossmann-fold domains"/>
    <property type="match status" value="1"/>
</dbReference>
<dbReference type="EMBL" id="JFBX01000393">
    <property type="protein sequence ID" value="KXH39576.1"/>
    <property type="molecule type" value="Genomic_DNA"/>
</dbReference>
<sequence>MEPTTVLITGANRGLGQGLLQRYLALPNHTVIAGNRDPTHATSQALNDLPKADGSKLIVVKIDATVEKDAHDAVKELQETHGINHLDIVIANAGISYALPTVADLKIVDFQAHMEPNVYGVIALYQATRPLLRKSSKEPMFVPMGSTAGCIENQPPIPNAVYGPSKAAVNWLTVRMNAEEDWLNAWVLIPGWVQTDLGNAGARGLGLEKAHISVDESCDGMMGVIAAASKEKYGGKMVAYNGNFPGCPLAPKLDVRDNKMLSFYLPFSLMVIETTVSTSTSYGISERNEISHRPGTRYRSALADLRDHRDLVHADVVSQRHPQLQQQRHPLAANYCNLEQRIFVGALVWVSQWKHHSNQFEPAAAYLHAHKFRSNCRHAGHSSSSSSSSSTSSTSSSTLSSYISSPSGPCAINNAAFVFQASNTGDVTVDGKWASLSPAFGSGYKLRFDATRQLAQQFRLQPDCALTTADGTFLAMVGGTANLHFQYFFQSTAIASSVVTGNPPFEADVCQRNADNTLTCTAMGQSIFQVTQGDPSLQLGDQNYGEQITINLVQVPGTIFR</sequence>
<dbReference type="PANTHER" id="PTHR43544:SF26">
    <property type="entry name" value="SHORT CHAIN DEHYDROGENASE_REDUCTASE FAMILY OXIDOREDUCTASE (JCVI)"/>
    <property type="match status" value="1"/>
</dbReference>
<gene>
    <name evidence="2" type="ORF">CSIM01_06631</name>
</gene>
<organism evidence="2 3">
    <name type="scientific">Colletotrichum simmondsii</name>
    <dbReference type="NCBI Taxonomy" id="703756"/>
    <lineage>
        <taxon>Eukaryota</taxon>
        <taxon>Fungi</taxon>
        <taxon>Dikarya</taxon>
        <taxon>Ascomycota</taxon>
        <taxon>Pezizomycotina</taxon>
        <taxon>Sordariomycetes</taxon>
        <taxon>Hypocreomycetidae</taxon>
        <taxon>Glomerellales</taxon>
        <taxon>Glomerellaceae</taxon>
        <taxon>Colletotrichum</taxon>
        <taxon>Colletotrichum acutatum species complex</taxon>
    </lineage>
</organism>
<dbReference type="OrthoDB" id="9876299at2759"/>
<keyword evidence="3" id="KW-1185">Reference proteome</keyword>
<comment type="caution">
    <text evidence="2">The sequence shown here is derived from an EMBL/GenBank/DDBJ whole genome shotgun (WGS) entry which is preliminary data.</text>
</comment>
<accession>A0A135SUN1</accession>
<reference evidence="2 3" key="1">
    <citation type="submission" date="2014-02" db="EMBL/GenBank/DDBJ databases">
        <title>The genome sequence of Colletotrichum simmondsii CBS122122.</title>
        <authorList>
            <person name="Baroncelli R."/>
            <person name="Thon M.R."/>
        </authorList>
    </citation>
    <scope>NUCLEOTIDE SEQUENCE [LARGE SCALE GENOMIC DNA]</scope>
    <source>
        <strain evidence="2 3">CBS122122</strain>
    </source>
</reference>
<comment type="similarity">
    <text evidence="1">Belongs to the short-chain dehydrogenases/reductases (SDR) family.</text>
</comment>